<dbReference type="EMBL" id="KQ965784">
    <property type="protein sequence ID" value="KXS12812.1"/>
    <property type="molecule type" value="Genomic_DNA"/>
</dbReference>
<evidence type="ECO:0000256" key="5">
    <source>
        <dbReference type="ARBA" id="ARBA00023015"/>
    </source>
</evidence>
<dbReference type="PANTHER" id="PTHR23235">
    <property type="entry name" value="KRUEPPEL-LIKE TRANSCRIPTION FACTOR"/>
    <property type="match status" value="1"/>
</dbReference>
<feature type="region of interest" description="Disordered" evidence="8">
    <location>
        <begin position="212"/>
        <end position="234"/>
    </location>
</feature>
<dbReference type="InterPro" id="IPR036236">
    <property type="entry name" value="Znf_C2H2_sf"/>
</dbReference>
<organism evidence="10 11">
    <name type="scientific">Gonapodya prolifera (strain JEL478)</name>
    <name type="common">Monoblepharis prolifera</name>
    <dbReference type="NCBI Taxonomy" id="1344416"/>
    <lineage>
        <taxon>Eukaryota</taxon>
        <taxon>Fungi</taxon>
        <taxon>Fungi incertae sedis</taxon>
        <taxon>Chytridiomycota</taxon>
        <taxon>Chytridiomycota incertae sedis</taxon>
        <taxon>Monoblepharidomycetes</taxon>
        <taxon>Monoblepharidales</taxon>
        <taxon>Gonapodyaceae</taxon>
        <taxon>Gonapodya</taxon>
    </lineage>
</organism>
<evidence type="ECO:0000259" key="9">
    <source>
        <dbReference type="PROSITE" id="PS50157"/>
    </source>
</evidence>
<evidence type="ECO:0000256" key="2">
    <source>
        <dbReference type="ARBA" id="ARBA00022737"/>
    </source>
</evidence>
<gene>
    <name evidence="10" type="ORF">M427DRAFT_101034</name>
</gene>
<protein>
    <recommendedName>
        <fullName evidence="9">C2H2-type domain-containing protein</fullName>
    </recommendedName>
</protein>
<dbReference type="OrthoDB" id="4748970at2759"/>
<keyword evidence="1" id="KW-0479">Metal-binding</keyword>
<dbReference type="Pfam" id="PF00096">
    <property type="entry name" value="zf-C2H2"/>
    <property type="match status" value="3"/>
</dbReference>
<keyword evidence="2" id="KW-0677">Repeat</keyword>
<sequence length="234" mass="25351">MSAVPAGSLALNVSPGSSTPVIVTRGLNGSTPGQIVFAESQGVRGEAHYEKKKGKHECTYPQCGRFFTRASNLRSHVRICHEGEKLYPCEQCDLKFSRKHDVVRHQSVHSGAKPHQCPHGCERAFSREDALNRHIKAKHADKIPTTSETVSPETAVHQPIDAASYQMSREEVNASLSTLVQAIRMGAPLTFFQGGYPNFSGGQVGVQVVGSVDERDDGGDGEVHMEDEGAEEEG</sequence>
<feature type="domain" description="C2H2-type" evidence="9">
    <location>
        <begin position="87"/>
        <end position="114"/>
    </location>
</feature>
<dbReference type="GO" id="GO:0000978">
    <property type="term" value="F:RNA polymerase II cis-regulatory region sequence-specific DNA binding"/>
    <property type="evidence" value="ECO:0007669"/>
    <property type="project" value="TreeGrafter"/>
</dbReference>
<reference evidence="10 11" key="1">
    <citation type="journal article" date="2015" name="Genome Biol. Evol.">
        <title>Phylogenomic analyses indicate that early fungi evolved digesting cell walls of algal ancestors of land plants.</title>
        <authorList>
            <person name="Chang Y."/>
            <person name="Wang S."/>
            <person name="Sekimoto S."/>
            <person name="Aerts A.L."/>
            <person name="Choi C."/>
            <person name="Clum A."/>
            <person name="LaButti K.M."/>
            <person name="Lindquist E.A."/>
            <person name="Yee Ngan C."/>
            <person name="Ohm R.A."/>
            <person name="Salamov A.A."/>
            <person name="Grigoriev I.V."/>
            <person name="Spatafora J.W."/>
            <person name="Berbee M.L."/>
        </authorList>
    </citation>
    <scope>NUCLEOTIDE SEQUENCE [LARGE SCALE GENOMIC DNA]</scope>
    <source>
        <strain evidence="10 11">JEL478</strain>
    </source>
</reference>
<evidence type="ECO:0000313" key="11">
    <source>
        <dbReference type="Proteomes" id="UP000070544"/>
    </source>
</evidence>
<evidence type="ECO:0000256" key="4">
    <source>
        <dbReference type="ARBA" id="ARBA00022833"/>
    </source>
</evidence>
<dbReference type="FunFam" id="3.30.160.60:FF:000032">
    <property type="entry name" value="Krueppel-like factor 4"/>
    <property type="match status" value="1"/>
</dbReference>
<dbReference type="SUPFAM" id="SSF57667">
    <property type="entry name" value="beta-beta-alpha zinc fingers"/>
    <property type="match status" value="2"/>
</dbReference>
<evidence type="ECO:0000313" key="10">
    <source>
        <dbReference type="EMBL" id="KXS12812.1"/>
    </source>
</evidence>
<evidence type="ECO:0000256" key="6">
    <source>
        <dbReference type="ARBA" id="ARBA00023163"/>
    </source>
</evidence>
<keyword evidence="5" id="KW-0805">Transcription regulation</keyword>
<evidence type="ECO:0000256" key="1">
    <source>
        <dbReference type="ARBA" id="ARBA00022723"/>
    </source>
</evidence>
<proteinExistence type="predicted"/>
<evidence type="ECO:0000256" key="3">
    <source>
        <dbReference type="ARBA" id="ARBA00022771"/>
    </source>
</evidence>
<accession>A0A139A7P2</accession>
<evidence type="ECO:0000256" key="7">
    <source>
        <dbReference type="PROSITE-ProRule" id="PRU00042"/>
    </source>
</evidence>
<dbReference type="PANTHER" id="PTHR23235:SF120">
    <property type="entry name" value="KRUPPEL-LIKE FACTOR 15"/>
    <property type="match status" value="1"/>
</dbReference>
<name>A0A139A7P2_GONPJ</name>
<keyword evidence="6" id="KW-0804">Transcription</keyword>
<dbReference type="InterPro" id="IPR013087">
    <property type="entry name" value="Znf_C2H2_type"/>
</dbReference>
<keyword evidence="11" id="KW-1185">Reference proteome</keyword>
<dbReference type="Proteomes" id="UP000070544">
    <property type="component" value="Unassembled WGS sequence"/>
</dbReference>
<dbReference type="GO" id="GO:0000981">
    <property type="term" value="F:DNA-binding transcription factor activity, RNA polymerase II-specific"/>
    <property type="evidence" value="ECO:0007669"/>
    <property type="project" value="TreeGrafter"/>
</dbReference>
<dbReference type="Gene3D" id="3.30.160.60">
    <property type="entry name" value="Classic Zinc Finger"/>
    <property type="match status" value="3"/>
</dbReference>
<feature type="domain" description="C2H2-type" evidence="9">
    <location>
        <begin position="115"/>
        <end position="144"/>
    </location>
</feature>
<dbReference type="AlphaFoldDB" id="A0A139A7P2"/>
<keyword evidence="3 7" id="KW-0863">Zinc-finger</keyword>
<dbReference type="GO" id="GO:0008270">
    <property type="term" value="F:zinc ion binding"/>
    <property type="evidence" value="ECO:0007669"/>
    <property type="project" value="UniProtKB-KW"/>
</dbReference>
<dbReference type="PROSITE" id="PS00028">
    <property type="entry name" value="ZINC_FINGER_C2H2_1"/>
    <property type="match status" value="3"/>
</dbReference>
<evidence type="ECO:0000256" key="8">
    <source>
        <dbReference type="SAM" id="MobiDB-lite"/>
    </source>
</evidence>
<dbReference type="PROSITE" id="PS50157">
    <property type="entry name" value="ZINC_FINGER_C2H2_2"/>
    <property type="match status" value="3"/>
</dbReference>
<keyword evidence="4" id="KW-0862">Zinc</keyword>
<dbReference type="SMART" id="SM00355">
    <property type="entry name" value="ZnF_C2H2"/>
    <property type="match status" value="3"/>
</dbReference>
<dbReference type="STRING" id="1344416.A0A139A7P2"/>
<feature type="domain" description="C2H2-type" evidence="9">
    <location>
        <begin position="56"/>
        <end position="86"/>
    </location>
</feature>